<organism evidence="1 2">
    <name type="scientific">Paraburkholderia unamae</name>
    <dbReference type="NCBI Taxonomy" id="219649"/>
    <lineage>
        <taxon>Bacteria</taxon>
        <taxon>Pseudomonadati</taxon>
        <taxon>Pseudomonadota</taxon>
        <taxon>Betaproteobacteria</taxon>
        <taxon>Burkholderiales</taxon>
        <taxon>Burkholderiaceae</taxon>
        <taxon>Paraburkholderia</taxon>
    </lineage>
</organism>
<name>A0ACC6RWC4_9BURK</name>
<dbReference type="Proteomes" id="UP001392318">
    <property type="component" value="Unassembled WGS sequence"/>
</dbReference>
<keyword evidence="2" id="KW-1185">Reference proteome</keyword>
<evidence type="ECO:0000313" key="2">
    <source>
        <dbReference type="Proteomes" id="UP001392318"/>
    </source>
</evidence>
<evidence type="ECO:0000313" key="1">
    <source>
        <dbReference type="EMBL" id="MEM5405717.1"/>
    </source>
</evidence>
<proteinExistence type="predicted"/>
<gene>
    <name evidence="1" type="ORF">VSR83_37980</name>
</gene>
<dbReference type="EMBL" id="JAYMRU010000046">
    <property type="protein sequence ID" value="MEM5405717.1"/>
    <property type="molecule type" value="Genomic_DNA"/>
</dbReference>
<comment type="caution">
    <text evidence="1">The sequence shown here is derived from an EMBL/GenBank/DDBJ whole genome shotgun (WGS) entry which is preliminary data.</text>
</comment>
<protein>
    <submittedName>
        <fullName evidence="1">Uncharacterized protein</fullName>
    </submittedName>
</protein>
<reference evidence="1" key="1">
    <citation type="submission" date="2024-01" db="EMBL/GenBank/DDBJ databases">
        <title>The diversity of rhizobia nodulating Mimosa spp. in eleven states of Brazil covering several biomes is determined by host plant, location, and edaphic factors.</title>
        <authorList>
            <person name="Rouws L."/>
            <person name="Barauna A."/>
            <person name="Beukes C."/>
            <person name="De Faria S.M."/>
            <person name="Gross E."/>
            <person name="Dos Reis Junior F.B."/>
            <person name="Simon M."/>
            <person name="Maluk M."/>
            <person name="Odee D.W."/>
            <person name="Kenicer G."/>
            <person name="Young J.P.W."/>
            <person name="Reis V.M."/>
            <person name="Zilli J."/>
            <person name="James E.K."/>
        </authorList>
    </citation>
    <scope>NUCLEOTIDE SEQUENCE</scope>
    <source>
        <strain evidence="1">JPY452</strain>
    </source>
</reference>
<sequence>MHMYEDGLQRCIANNYTPLTPVDLQVRTSNVYGHKNKKAPEEAVAGGWFSADVRSGVGFLVPLLNSDPTWNAGPTKSSLTAAHCWLRSRFPGRFAFVKYTIPRQKIQKLTLRKQPNSISAIDQGQFALPVGETRMGGLF</sequence>
<accession>A0ACC6RWC4</accession>